<proteinExistence type="predicted"/>
<keyword evidence="2" id="KW-1185">Reference proteome</keyword>
<dbReference type="HOGENOM" id="CLU_160067_0_0_6"/>
<evidence type="ECO:0000313" key="2">
    <source>
        <dbReference type="Proteomes" id="UP000032803"/>
    </source>
</evidence>
<dbReference type="Proteomes" id="UP000032803">
    <property type="component" value="Chromosome I"/>
</dbReference>
<dbReference type="KEGG" id="lha:LHA_1373"/>
<evidence type="ECO:0000313" key="1">
    <source>
        <dbReference type="EMBL" id="CEK10417.1"/>
    </source>
</evidence>
<dbReference type="EMBL" id="LN681225">
    <property type="protein sequence ID" value="CEK10417.1"/>
    <property type="molecule type" value="Genomic_DNA"/>
</dbReference>
<dbReference type="AlphaFoldDB" id="A0A0A8UTJ2"/>
<gene>
    <name evidence="1" type="ORF">LHA_1373</name>
</gene>
<name>A0A0A8UTJ2_LEGHA</name>
<dbReference type="RefSeq" id="WP_045105796.1">
    <property type="nucleotide sequence ID" value="NZ_LN681225.1"/>
</dbReference>
<evidence type="ECO:0008006" key="3">
    <source>
        <dbReference type="Google" id="ProtNLM"/>
    </source>
</evidence>
<dbReference type="PATRIC" id="fig|449.7.peg.540"/>
<organism evidence="1 2">
    <name type="scientific">Legionella hackeliae</name>
    <dbReference type="NCBI Taxonomy" id="449"/>
    <lineage>
        <taxon>Bacteria</taxon>
        <taxon>Pseudomonadati</taxon>
        <taxon>Pseudomonadota</taxon>
        <taxon>Gammaproteobacteria</taxon>
        <taxon>Legionellales</taxon>
        <taxon>Legionellaceae</taxon>
        <taxon>Legionella</taxon>
    </lineage>
</organism>
<protein>
    <recommendedName>
        <fullName evidence="3">Phasin domain-containing protein</fullName>
    </recommendedName>
</protein>
<dbReference type="OrthoDB" id="5644572at2"/>
<dbReference type="STRING" id="449.LHA_1373"/>
<sequence>MHQDYMENWKDTFNQLQKPFREMMELNVKTLQKMSYVKPEELSRIKKPEDILEKNVHVFIQNGHKALDYMQQAFGIFEKHLLTAARDINEKRHGNRYYHS</sequence>
<accession>A0A0A8UTJ2</accession>
<reference evidence="2" key="1">
    <citation type="submission" date="2014-09" db="EMBL/GenBank/DDBJ databases">
        <authorList>
            <person name="Gomez-Valero L."/>
        </authorList>
    </citation>
    <scope>NUCLEOTIDE SEQUENCE [LARGE SCALE GENOMIC DNA]</scope>
    <source>
        <strain evidence="2">ATCC35250</strain>
    </source>
</reference>